<gene>
    <name evidence="3" type="ORF">BZB76_2967</name>
</gene>
<proteinExistence type="predicted"/>
<dbReference type="OrthoDB" id="3421991at2"/>
<feature type="compositionally biased region" description="Basic residues" evidence="1">
    <location>
        <begin position="83"/>
        <end position="94"/>
    </location>
</feature>
<dbReference type="Proteomes" id="UP000274601">
    <property type="component" value="Unassembled WGS sequence"/>
</dbReference>
<keyword evidence="2" id="KW-1133">Transmembrane helix</keyword>
<sequence length="366" mass="37330">MDPDEHRRGGGPRRAPGGRQGGPSSRGRSGPRRAAPGRAGTSRPRTPSRRPQRPERTPPPPPYLAAEDEIGAYDPPRDAPPPRPRKTRKGRRRGGFGPKLYFGAAAVLGLLVLAGLGAVVLQGDEDGAAPRPTPHARIGKPVGNGPSPDSYSNSPSTSAYAGIASRGSDAAPLTVGEAFPASVAELSAPGGDGEKTVTVKLRATRLDADCAAAVWGTTIGNVLGKGGCTQAARGIYSDTKNGYALAVTVFNLAGSADADRFVAALEETLGAGFVRPLEAPAPLDGFGRGYGMARGLAMGHFAVITWAERLNDEGGEGGGAGERTGSPSAQATDQVNIGARNETLLSLLIEGGKAPAVLGRAARASN</sequence>
<feature type="region of interest" description="Disordered" evidence="1">
    <location>
        <begin position="1"/>
        <end position="98"/>
    </location>
</feature>
<keyword evidence="2" id="KW-0472">Membrane</keyword>
<feature type="compositionally biased region" description="Low complexity" evidence="1">
    <location>
        <begin position="146"/>
        <end position="158"/>
    </location>
</feature>
<keyword evidence="4" id="KW-1185">Reference proteome</keyword>
<feature type="region of interest" description="Disordered" evidence="1">
    <location>
        <begin position="127"/>
        <end position="159"/>
    </location>
</feature>
<feature type="compositionally biased region" description="Low complexity" evidence="1">
    <location>
        <begin position="13"/>
        <end position="45"/>
    </location>
</feature>
<dbReference type="RefSeq" id="WP_121434889.1">
    <property type="nucleotide sequence ID" value="NZ_RBWU01000003.1"/>
</dbReference>
<name>A0A495QN93_9ACTN</name>
<evidence type="ECO:0000256" key="2">
    <source>
        <dbReference type="SAM" id="Phobius"/>
    </source>
</evidence>
<evidence type="ECO:0000313" key="4">
    <source>
        <dbReference type="Proteomes" id="UP000274601"/>
    </source>
</evidence>
<dbReference type="AlphaFoldDB" id="A0A495QN93"/>
<comment type="caution">
    <text evidence="3">The sequence shown here is derived from an EMBL/GenBank/DDBJ whole genome shotgun (WGS) entry which is preliminary data.</text>
</comment>
<evidence type="ECO:0000256" key="1">
    <source>
        <dbReference type="SAM" id="MobiDB-lite"/>
    </source>
</evidence>
<feature type="transmembrane region" description="Helical" evidence="2">
    <location>
        <begin position="100"/>
        <end position="121"/>
    </location>
</feature>
<feature type="region of interest" description="Disordered" evidence="1">
    <location>
        <begin position="313"/>
        <end position="335"/>
    </location>
</feature>
<protein>
    <recommendedName>
        <fullName evidence="5">LytR cell envelope-related transcriptional attenuator</fullName>
    </recommendedName>
</protein>
<evidence type="ECO:0008006" key="5">
    <source>
        <dbReference type="Google" id="ProtNLM"/>
    </source>
</evidence>
<dbReference type="EMBL" id="RBWU01000003">
    <property type="protein sequence ID" value="RKS74453.1"/>
    <property type="molecule type" value="Genomic_DNA"/>
</dbReference>
<evidence type="ECO:0000313" key="3">
    <source>
        <dbReference type="EMBL" id="RKS74453.1"/>
    </source>
</evidence>
<organism evidence="3 4">
    <name type="scientific">Actinomadura pelletieri DSM 43383</name>
    <dbReference type="NCBI Taxonomy" id="1120940"/>
    <lineage>
        <taxon>Bacteria</taxon>
        <taxon>Bacillati</taxon>
        <taxon>Actinomycetota</taxon>
        <taxon>Actinomycetes</taxon>
        <taxon>Streptosporangiales</taxon>
        <taxon>Thermomonosporaceae</taxon>
        <taxon>Actinomadura</taxon>
    </lineage>
</organism>
<keyword evidence="2" id="KW-0812">Transmembrane</keyword>
<reference evidence="3 4" key="1">
    <citation type="submission" date="2018-10" db="EMBL/GenBank/DDBJ databases">
        <title>Genomic Encyclopedia of Archaeal and Bacterial Type Strains, Phase II (KMG-II): from individual species to whole genera.</title>
        <authorList>
            <person name="Goeker M."/>
        </authorList>
    </citation>
    <scope>NUCLEOTIDE SEQUENCE [LARGE SCALE GENOMIC DNA]</scope>
    <source>
        <strain evidence="3 4">DSM 43383</strain>
    </source>
</reference>
<feature type="compositionally biased region" description="Polar residues" evidence="1">
    <location>
        <begin position="325"/>
        <end position="335"/>
    </location>
</feature>
<accession>A0A495QN93</accession>